<evidence type="ECO:0000256" key="1">
    <source>
        <dbReference type="SAM" id="MobiDB-lite"/>
    </source>
</evidence>
<evidence type="ECO:0000313" key="3">
    <source>
        <dbReference type="Proteomes" id="UP000016922"/>
    </source>
</evidence>
<dbReference type="RefSeq" id="XP_008081915.1">
    <property type="nucleotide sequence ID" value="XM_008083724.1"/>
</dbReference>
<organism evidence="2 3">
    <name type="scientific">Glarea lozoyensis (strain ATCC 20868 / MF5171)</name>
    <dbReference type="NCBI Taxonomy" id="1116229"/>
    <lineage>
        <taxon>Eukaryota</taxon>
        <taxon>Fungi</taxon>
        <taxon>Dikarya</taxon>
        <taxon>Ascomycota</taxon>
        <taxon>Pezizomycotina</taxon>
        <taxon>Leotiomycetes</taxon>
        <taxon>Helotiales</taxon>
        <taxon>Helotiaceae</taxon>
        <taxon>Glarea</taxon>
    </lineage>
</organism>
<gene>
    <name evidence="2" type="ORF">GLAREA_03471</name>
</gene>
<protein>
    <submittedName>
        <fullName evidence="2">Uncharacterized protein</fullName>
    </submittedName>
</protein>
<dbReference type="EMBL" id="KE145363">
    <property type="protein sequence ID" value="EPE30504.1"/>
    <property type="molecule type" value="Genomic_DNA"/>
</dbReference>
<dbReference type="KEGG" id="glz:GLAREA_03471"/>
<keyword evidence="3" id="KW-1185">Reference proteome</keyword>
<proteinExistence type="predicted"/>
<name>S3D017_GLAL2</name>
<feature type="region of interest" description="Disordered" evidence="1">
    <location>
        <begin position="1"/>
        <end position="27"/>
    </location>
</feature>
<dbReference type="Proteomes" id="UP000016922">
    <property type="component" value="Unassembled WGS sequence"/>
</dbReference>
<dbReference type="HOGENOM" id="CLU_1704394_0_0_1"/>
<sequence length="154" mass="17250">MSVSQNLRPNTVIRRSDPTPVNSNPTMHSSFRPLINFTFGRIEDGRVGLTFHTQLRMVEDNDNQFQAFISMLWEAIEQHAGLPRVPVTADGTRLSGVAEVWICDNNHSVMGNDTGAGLTRTKTEDSLAGLRRLRAHLQDATFSHLVVDYGYLVR</sequence>
<reference evidence="2 3" key="1">
    <citation type="journal article" date="2013" name="BMC Genomics">
        <title>Genomics-driven discovery of the pneumocandin biosynthetic gene cluster in the fungus Glarea lozoyensis.</title>
        <authorList>
            <person name="Chen L."/>
            <person name="Yue Q."/>
            <person name="Zhang X."/>
            <person name="Xiang M."/>
            <person name="Wang C."/>
            <person name="Li S."/>
            <person name="Che Y."/>
            <person name="Ortiz-Lopez F.J."/>
            <person name="Bills G.F."/>
            <person name="Liu X."/>
            <person name="An Z."/>
        </authorList>
    </citation>
    <scope>NUCLEOTIDE SEQUENCE [LARGE SCALE GENOMIC DNA]</scope>
    <source>
        <strain evidence="3">ATCC 20868 / MF5171</strain>
    </source>
</reference>
<accession>S3D017</accession>
<evidence type="ECO:0000313" key="2">
    <source>
        <dbReference type="EMBL" id="EPE30504.1"/>
    </source>
</evidence>
<dbReference type="AlphaFoldDB" id="S3D017"/>
<dbReference type="GeneID" id="19462526"/>